<name>A0ABS9JYQ9_9RHOO</name>
<keyword evidence="1" id="KW-0472">Membrane</keyword>
<keyword evidence="1" id="KW-0812">Transmembrane</keyword>
<protein>
    <recommendedName>
        <fullName evidence="4">DUF389 domain-containing protein</fullName>
    </recommendedName>
</protein>
<reference evidence="2" key="1">
    <citation type="submission" date="2022-01" db="EMBL/GenBank/DDBJ databases">
        <authorList>
            <person name="Jo J.-H."/>
            <person name="Im W.-T."/>
        </authorList>
    </citation>
    <scope>NUCLEOTIDE SEQUENCE</scope>
    <source>
        <strain evidence="2">XY25</strain>
    </source>
</reference>
<proteinExistence type="predicted"/>
<dbReference type="EMBL" id="JAKLTN010000001">
    <property type="protein sequence ID" value="MCG2576046.1"/>
    <property type="molecule type" value="Genomic_DNA"/>
</dbReference>
<evidence type="ECO:0008006" key="4">
    <source>
        <dbReference type="Google" id="ProtNLM"/>
    </source>
</evidence>
<feature type="transmembrane region" description="Helical" evidence="1">
    <location>
        <begin position="43"/>
        <end position="59"/>
    </location>
</feature>
<accession>A0ABS9JYQ9</accession>
<gene>
    <name evidence="2" type="ORF">LZ012_03445</name>
</gene>
<organism evidence="2 3">
    <name type="scientific">Dechloromonas hankyongensis</name>
    <dbReference type="NCBI Taxonomy" id="2908002"/>
    <lineage>
        <taxon>Bacteria</taxon>
        <taxon>Pseudomonadati</taxon>
        <taxon>Pseudomonadota</taxon>
        <taxon>Betaproteobacteria</taxon>
        <taxon>Rhodocyclales</taxon>
        <taxon>Azonexaceae</taxon>
        <taxon>Dechloromonas</taxon>
    </lineage>
</organism>
<evidence type="ECO:0000313" key="2">
    <source>
        <dbReference type="EMBL" id="MCG2576046.1"/>
    </source>
</evidence>
<feature type="transmembrane region" description="Helical" evidence="1">
    <location>
        <begin position="71"/>
        <end position="93"/>
    </location>
</feature>
<evidence type="ECO:0000256" key="1">
    <source>
        <dbReference type="SAM" id="Phobius"/>
    </source>
</evidence>
<evidence type="ECO:0000313" key="3">
    <source>
        <dbReference type="Proteomes" id="UP001165384"/>
    </source>
</evidence>
<keyword evidence="3" id="KW-1185">Reference proteome</keyword>
<sequence length="107" mass="10991">MDWGFMAFAVASTLSLAAGGVLLLAGYIGTVPAAFSFGLKTGLPVLLLPVIGPVWFALSRGPEFRRAAIQLIAGVALVAVATGLILGLGPHFAEKLAAEMIEAAKNR</sequence>
<dbReference type="Proteomes" id="UP001165384">
    <property type="component" value="Unassembled WGS sequence"/>
</dbReference>
<comment type="caution">
    <text evidence="2">The sequence shown here is derived from an EMBL/GenBank/DDBJ whole genome shotgun (WGS) entry which is preliminary data.</text>
</comment>
<keyword evidence="1" id="KW-1133">Transmembrane helix</keyword>
<dbReference type="RefSeq" id="WP_275707570.1">
    <property type="nucleotide sequence ID" value="NZ_JAKLTN010000001.1"/>
</dbReference>